<dbReference type="EMBL" id="RXLR01000019">
    <property type="protein sequence ID" value="TDH19655.1"/>
    <property type="molecule type" value="Genomic_DNA"/>
</dbReference>
<dbReference type="PROSITE" id="PS50096">
    <property type="entry name" value="IQ"/>
    <property type="match status" value="1"/>
</dbReference>
<comment type="caution">
    <text evidence="2">The sequence shown here is derived from an EMBL/GenBank/DDBJ whole genome shotgun (WGS) entry which is preliminary data.</text>
</comment>
<evidence type="ECO:0000313" key="2">
    <source>
        <dbReference type="EMBL" id="TDH19655.1"/>
    </source>
</evidence>
<evidence type="ECO:0000256" key="1">
    <source>
        <dbReference type="SAM" id="MobiDB-lite"/>
    </source>
</evidence>
<sequence>MLDVERQARREAVRRHHPDAGGSAEALIAALQALADERAPRRAAVRVQRTWRGRLTTLASAARRRRIRRQRIRYLDRR</sequence>
<dbReference type="Proteomes" id="UP000295627">
    <property type="component" value="Unassembled WGS sequence"/>
</dbReference>
<proteinExistence type="predicted"/>
<accession>A0A4V3A5W4</accession>
<name>A0A4V3A5W4_9MYCO</name>
<protein>
    <submittedName>
        <fullName evidence="2">Uncharacterized protein</fullName>
    </submittedName>
</protein>
<feature type="compositionally biased region" description="Basic and acidic residues" evidence="1">
    <location>
        <begin position="1"/>
        <end position="11"/>
    </location>
</feature>
<gene>
    <name evidence="2" type="ORF">EJ571_21545</name>
</gene>
<reference evidence="2 3" key="1">
    <citation type="journal article" date="2019" name="Sci. Rep.">
        <title>Extended insight into the Mycobacterium chelonae-abscessus complex through whole genome sequencing of Mycobacterium salmoniphilum outbreak and Mycobacterium salmoniphilum-like strains.</title>
        <authorList>
            <person name="Behra P.R.K."/>
            <person name="Das S."/>
            <person name="Pettersson B.M.F."/>
            <person name="Shirreff L."/>
            <person name="DuCote T."/>
            <person name="Jacobsson K.G."/>
            <person name="Ennis D.G."/>
            <person name="Kirsebom L.A."/>
        </authorList>
    </citation>
    <scope>NUCLEOTIDE SEQUENCE [LARGE SCALE GENOMIC DNA]</scope>
    <source>
        <strain evidence="2 3">DSM 45524</strain>
    </source>
</reference>
<evidence type="ECO:0000313" key="3">
    <source>
        <dbReference type="Proteomes" id="UP000295627"/>
    </source>
</evidence>
<feature type="region of interest" description="Disordered" evidence="1">
    <location>
        <begin position="1"/>
        <end position="21"/>
    </location>
</feature>
<organism evidence="2 3">
    <name type="scientific">Mycobacteroides franklinii</name>
    <dbReference type="NCBI Taxonomy" id="948102"/>
    <lineage>
        <taxon>Bacteria</taxon>
        <taxon>Bacillati</taxon>
        <taxon>Actinomycetota</taxon>
        <taxon>Actinomycetes</taxon>
        <taxon>Mycobacteriales</taxon>
        <taxon>Mycobacteriaceae</taxon>
        <taxon>Mycobacteroides</taxon>
    </lineage>
</organism>
<dbReference type="AlphaFoldDB" id="A0A4V3A5W4"/>